<dbReference type="AlphaFoldDB" id="A0A8S1H203"/>
<dbReference type="InterPro" id="IPR014729">
    <property type="entry name" value="Rossmann-like_a/b/a_fold"/>
</dbReference>
<evidence type="ECO:0000256" key="2">
    <source>
        <dbReference type="ARBA" id="ARBA00013161"/>
    </source>
</evidence>
<evidence type="ECO:0000256" key="6">
    <source>
        <dbReference type="ARBA" id="ARBA00022917"/>
    </source>
</evidence>
<dbReference type="PROSITE" id="PS00178">
    <property type="entry name" value="AA_TRNA_LIGASE_I"/>
    <property type="match status" value="1"/>
</dbReference>
<evidence type="ECO:0000256" key="1">
    <source>
        <dbReference type="ARBA" id="ARBA00005594"/>
    </source>
</evidence>
<keyword evidence="11" id="KW-1185">Reference proteome</keyword>
<dbReference type="Proteomes" id="UP000835052">
    <property type="component" value="Unassembled WGS sequence"/>
</dbReference>
<dbReference type="GO" id="GO:0004830">
    <property type="term" value="F:tryptophan-tRNA ligase activity"/>
    <property type="evidence" value="ECO:0007669"/>
    <property type="project" value="UniProtKB-EC"/>
</dbReference>
<keyword evidence="4 9" id="KW-0547">Nucleotide-binding</keyword>
<evidence type="ECO:0000256" key="8">
    <source>
        <dbReference type="ARBA" id="ARBA00030268"/>
    </source>
</evidence>
<protein>
    <recommendedName>
        <fullName evidence="2">tryptophan--tRNA ligase</fullName>
        <ecNumber evidence="2">6.1.1.2</ecNumber>
    </recommendedName>
    <alternativeName>
        <fullName evidence="8">Tryptophanyl-tRNA synthetase</fullName>
    </alternativeName>
</protein>
<dbReference type="GO" id="GO:0070183">
    <property type="term" value="P:mitochondrial tryptophanyl-tRNA aminoacylation"/>
    <property type="evidence" value="ECO:0007669"/>
    <property type="project" value="TreeGrafter"/>
</dbReference>
<dbReference type="EMBL" id="CAJGYM010000015">
    <property type="protein sequence ID" value="CAD6190316.1"/>
    <property type="molecule type" value="Genomic_DNA"/>
</dbReference>
<organism evidence="10 11">
    <name type="scientific">Caenorhabditis auriculariae</name>
    <dbReference type="NCBI Taxonomy" id="2777116"/>
    <lineage>
        <taxon>Eukaryota</taxon>
        <taxon>Metazoa</taxon>
        <taxon>Ecdysozoa</taxon>
        <taxon>Nematoda</taxon>
        <taxon>Chromadorea</taxon>
        <taxon>Rhabditida</taxon>
        <taxon>Rhabditina</taxon>
        <taxon>Rhabditomorpha</taxon>
        <taxon>Rhabditoidea</taxon>
        <taxon>Rhabditidae</taxon>
        <taxon>Peloderinae</taxon>
        <taxon>Caenorhabditis</taxon>
    </lineage>
</organism>
<dbReference type="EC" id="6.1.1.2" evidence="2"/>
<dbReference type="InterPro" id="IPR002305">
    <property type="entry name" value="aa-tRNA-synth_Ic"/>
</dbReference>
<dbReference type="GO" id="GO:0005524">
    <property type="term" value="F:ATP binding"/>
    <property type="evidence" value="ECO:0007669"/>
    <property type="project" value="UniProtKB-KW"/>
</dbReference>
<keyword evidence="3 9" id="KW-0436">Ligase</keyword>
<dbReference type="InterPro" id="IPR050203">
    <property type="entry name" value="Trp-tRNA_synthetase"/>
</dbReference>
<dbReference type="InterPro" id="IPR001412">
    <property type="entry name" value="aa-tRNA-synth_I_CS"/>
</dbReference>
<accession>A0A8S1H203</accession>
<dbReference type="GO" id="GO:0005759">
    <property type="term" value="C:mitochondrial matrix"/>
    <property type="evidence" value="ECO:0007669"/>
    <property type="project" value="TreeGrafter"/>
</dbReference>
<reference evidence="10" key="1">
    <citation type="submission" date="2020-10" db="EMBL/GenBank/DDBJ databases">
        <authorList>
            <person name="Kikuchi T."/>
        </authorList>
    </citation>
    <scope>NUCLEOTIDE SEQUENCE</scope>
    <source>
        <strain evidence="10">NKZ352</strain>
    </source>
</reference>
<sequence length="168" mass="18440">MFTTSKKLRVSSSQISTSLVKTMTTSSSNPGPSYFSGIQPTGIPHLGNYFGFIEPWIQFQKTLPKSTCMILSVVDQHAISLGPKNPEQLRSDTRRMATGLVACGVDPSRTLLFRQSDVPQIAQLSWILGSLQTSTKLMRLPQYKDKASKKATSPSDCSLIPFCRPPTS</sequence>
<dbReference type="Pfam" id="PF00579">
    <property type="entry name" value="tRNA-synt_1b"/>
    <property type="match status" value="1"/>
</dbReference>
<dbReference type="SUPFAM" id="SSF52374">
    <property type="entry name" value="Nucleotidylyl transferase"/>
    <property type="match status" value="1"/>
</dbReference>
<proteinExistence type="inferred from homology"/>
<evidence type="ECO:0000256" key="3">
    <source>
        <dbReference type="ARBA" id="ARBA00022598"/>
    </source>
</evidence>
<dbReference type="PANTHER" id="PTHR43766">
    <property type="entry name" value="TRYPTOPHAN--TRNA LIGASE, MITOCHONDRIAL"/>
    <property type="match status" value="1"/>
</dbReference>
<evidence type="ECO:0000256" key="5">
    <source>
        <dbReference type="ARBA" id="ARBA00022840"/>
    </source>
</evidence>
<name>A0A8S1H203_9PELO</name>
<dbReference type="PRINTS" id="PR01039">
    <property type="entry name" value="TRNASYNTHTRP"/>
</dbReference>
<keyword evidence="7 9" id="KW-0030">Aminoacyl-tRNA synthetase</keyword>
<gene>
    <name evidence="10" type="ORF">CAUJ_LOCUS6235</name>
</gene>
<evidence type="ECO:0000256" key="9">
    <source>
        <dbReference type="RuleBase" id="RU363036"/>
    </source>
</evidence>
<evidence type="ECO:0000256" key="7">
    <source>
        <dbReference type="ARBA" id="ARBA00023146"/>
    </source>
</evidence>
<keyword evidence="5 9" id="KW-0067">ATP-binding</keyword>
<dbReference type="InterPro" id="IPR002306">
    <property type="entry name" value="Trp-tRNA-ligase"/>
</dbReference>
<dbReference type="Gene3D" id="3.40.50.620">
    <property type="entry name" value="HUPs"/>
    <property type="match status" value="1"/>
</dbReference>
<evidence type="ECO:0000313" key="11">
    <source>
        <dbReference type="Proteomes" id="UP000835052"/>
    </source>
</evidence>
<comment type="similarity">
    <text evidence="1 9">Belongs to the class-I aminoacyl-tRNA synthetase family.</text>
</comment>
<dbReference type="OrthoDB" id="15808at2759"/>
<evidence type="ECO:0000313" key="10">
    <source>
        <dbReference type="EMBL" id="CAD6190316.1"/>
    </source>
</evidence>
<dbReference type="PANTHER" id="PTHR43766:SF1">
    <property type="entry name" value="TRYPTOPHAN--TRNA LIGASE, MITOCHONDRIAL"/>
    <property type="match status" value="1"/>
</dbReference>
<evidence type="ECO:0000256" key="4">
    <source>
        <dbReference type="ARBA" id="ARBA00022741"/>
    </source>
</evidence>
<keyword evidence="6 9" id="KW-0648">Protein biosynthesis</keyword>
<comment type="caution">
    <text evidence="10">The sequence shown here is derived from an EMBL/GenBank/DDBJ whole genome shotgun (WGS) entry which is preliminary data.</text>
</comment>